<feature type="region of interest" description="Disordered" evidence="1">
    <location>
        <begin position="21"/>
        <end position="112"/>
    </location>
</feature>
<feature type="compositionally biased region" description="Basic and acidic residues" evidence="1">
    <location>
        <begin position="69"/>
        <end position="99"/>
    </location>
</feature>
<accession>A0ABU3C191</accession>
<evidence type="ECO:0008006" key="5">
    <source>
        <dbReference type="Google" id="ProtNLM"/>
    </source>
</evidence>
<keyword evidence="4" id="KW-1185">Reference proteome</keyword>
<comment type="caution">
    <text evidence="3">The sequence shown here is derived from an EMBL/GenBank/DDBJ whole genome shotgun (WGS) entry which is preliminary data.</text>
</comment>
<dbReference type="EMBL" id="JAVRIB010000009">
    <property type="protein sequence ID" value="MDT0635325.1"/>
    <property type="molecule type" value="Genomic_DNA"/>
</dbReference>
<dbReference type="PROSITE" id="PS51257">
    <property type="entry name" value="PROKAR_LIPOPROTEIN"/>
    <property type="match status" value="1"/>
</dbReference>
<feature type="signal peptide" evidence="2">
    <location>
        <begin position="1"/>
        <end position="19"/>
    </location>
</feature>
<dbReference type="RefSeq" id="WP_311653220.1">
    <property type="nucleotide sequence ID" value="NZ_JAVRIB010000009.1"/>
</dbReference>
<feature type="compositionally biased region" description="Basic and acidic residues" evidence="1">
    <location>
        <begin position="34"/>
        <end position="51"/>
    </location>
</feature>
<evidence type="ECO:0000313" key="4">
    <source>
        <dbReference type="Proteomes" id="UP001251857"/>
    </source>
</evidence>
<gene>
    <name evidence="3" type="ORF">RM532_10195</name>
</gene>
<sequence length="112" mass="12024">MLRTTPLLLAAAIALLACGGQTEAPAPAKPESGSAERKIYIDPETGERLSEPPESEQPSSADRTSGSKRSPEIIEREDGSSILIHEPEDWPELKARKQPDGSVVIEHPGESQ</sequence>
<protein>
    <recommendedName>
        <fullName evidence="5">Secreted protein</fullName>
    </recommendedName>
</protein>
<dbReference type="Proteomes" id="UP001251857">
    <property type="component" value="Unassembled WGS sequence"/>
</dbReference>
<name>A0ABU3C191_9GAMM</name>
<proteinExistence type="predicted"/>
<organism evidence="3 4">
    <name type="scientific">Spectribacter hydrogenoxidans</name>
    <dbReference type="NCBI Taxonomy" id="3075608"/>
    <lineage>
        <taxon>Bacteria</taxon>
        <taxon>Pseudomonadati</taxon>
        <taxon>Pseudomonadota</taxon>
        <taxon>Gammaproteobacteria</taxon>
        <taxon>Salinisphaerales</taxon>
        <taxon>Salinisphaeraceae</taxon>
        <taxon>Spectribacter</taxon>
    </lineage>
</organism>
<evidence type="ECO:0000256" key="2">
    <source>
        <dbReference type="SAM" id="SignalP"/>
    </source>
</evidence>
<keyword evidence="2" id="KW-0732">Signal</keyword>
<evidence type="ECO:0000313" key="3">
    <source>
        <dbReference type="EMBL" id="MDT0635325.1"/>
    </source>
</evidence>
<feature type="chain" id="PRO_5046825511" description="Secreted protein" evidence="2">
    <location>
        <begin position="20"/>
        <end position="112"/>
    </location>
</feature>
<evidence type="ECO:0000256" key="1">
    <source>
        <dbReference type="SAM" id="MobiDB-lite"/>
    </source>
</evidence>
<reference evidence="3 4" key="1">
    <citation type="submission" date="2023-09" db="EMBL/GenBank/DDBJ databases">
        <authorList>
            <person name="Rey-Velasco X."/>
        </authorList>
    </citation>
    <scope>NUCLEOTIDE SEQUENCE [LARGE SCALE GENOMIC DNA]</scope>
    <source>
        <strain evidence="3 4">W335</strain>
    </source>
</reference>